<comment type="caution">
    <text evidence="1">The sequence shown here is derived from an EMBL/GenBank/DDBJ whole genome shotgun (WGS) entry which is preliminary data.</text>
</comment>
<gene>
    <name evidence="1" type="ORF">HPP92_019302</name>
</gene>
<accession>A0A835UN28</accession>
<sequence length="194" mass="21892">MYVLRFFASCNSRNLQLSAPRSLPSPTLGIAAIHRRNWHGKPEEIKRELLHNSNMPPSSPQRSSLRNWARWILGTFLATTLPFWDKSWKRISRMEDEVEMVTDAVEAAAEVVEKVAVATERVSSDIAEKMPKDGGFKDALLLVGKVAKEAAEEAHLAQDIIHKVDELKEEMEAMIAPIGRKKTPNKEEIHNRGT</sequence>
<organism evidence="1 2">
    <name type="scientific">Vanilla planifolia</name>
    <name type="common">Vanilla</name>
    <dbReference type="NCBI Taxonomy" id="51239"/>
    <lineage>
        <taxon>Eukaryota</taxon>
        <taxon>Viridiplantae</taxon>
        <taxon>Streptophyta</taxon>
        <taxon>Embryophyta</taxon>
        <taxon>Tracheophyta</taxon>
        <taxon>Spermatophyta</taxon>
        <taxon>Magnoliopsida</taxon>
        <taxon>Liliopsida</taxon>
        <taxon>Asparagales</taxon>
        <taxon>Orchidaceae</taxon>
        <taxon>Vanilloideae</taxon>
        <taxon>Vanilleae</taxon>
        <taxon>Vanilla</taxon>
    </lineage>
</organism>
<name>A0A835UN28_VANPL</name>
<dbReference type="Proteomes" id="UP000636800">
    <property type="component" value="Unassembled WGS sequence"/>
</dbReference>
<reference evidence="1 2" key="1">
    <citation type="journal article" date="2020" name="Nat. Food">
        <title>A phased Vanilla planifolia genome enables genetic improvement of flavour and production.</title>
        <authorList>
            <person name="Hasing T."/>
            <person name="Tang H."/>
            <person name="Brym M."/>
            <person name="Khazi F."/>
            <person name="Huang T."/>
            <person name="Chambers A.H."/>
        </authorList>
    </citation>
    <scope>NUCLEOTIDE SEQUENCE [LARGE SCALE GENOMIC DNA]</scope>
    <source>
        <tissue evidence="1">Leaf</tissue>
    </source>
</reference>
<evidence type="ECO:0000313" key="1">
    <source>
        <dbReference type="EMBL" id="KAG0467722.1"/>
    </source>
</evidence>
<dbReference type="EMBL" id="JADCNL010000009">
    <property type="protein sequence ID" value="KAG0467722.1"/>
    <property type="molecule type" value="Genomic_DNA"/>
</dbReference>
<proteinExistence type="predicted"/>
<dbReference type="PANTHER" id="PTHR33735:SF10">
    <property type="entry name" value="EXPRESSED PROTEIN"/>
    <property type="match status" value="1"/>
</dbReference>
<evidence type="ECO:0000313" key="2">
    <source>
        <dbReference type="Proteomes" id="UP000636800"/>
    </source>
</evidence>
<protein>
    <submittedName>
        <fullName evidence="1">Uncharacterized protein</fullName>
    </submittedName>
</protein>
<dbReference type="OrthoDB" id="747419at2759"/>
<dbReference type="PANTHER" id="PTHR33735">
    <property type="entry name" value="EXPRESSED PROTEIN"/>
    <property type="match status" value="1"/>
</dbReference>
<keyword evidence="2" id="KW-1185">Reference proteome</keyword>
<dbReference type="AlphaFoldDB" id="A0A835UN28"/>